<accession>A0A915YEI5</accession>
<dbReference type="Pfam" id="PF00144">
    <property type="entry name" value="Beta-lactamase"/>
    <property type="match status" value="1"/>
</dbReference>
<dbReference type="Gene3D" id="3.40.710.10">
    <property type="entry name" value="DD-peptidase/beta-lactamase superfamily"/>
    <property type="match status" value="1"/>
</dbReference>
<evidence type="ECO:0000313" key="2">
    <source>
        <dbReference type="EMBL" id="BDS11657.1"/>
    </source>
</evidence>
<evidence type="ECO:0000259" key="1">
    <source>
        <dbReference type="Pfam" id="PF00144"/>
    </source>
</evidence>
<dbReference type="RefSeq" id="WP_264792812.1">
    <property type="nucleotide sequence ID" value="NZ_AP026867.1"/>
</dbReference>
<protein>
    <submittedName>
        <fullName evidence="2">Beta-lactamase family protein</fullName>
    </submittedName>
</protein>
<organism evidence="2 3">
    <name type="scientific">Aureispira anguillae</name>
    <dbReference type="NCBI Taxonomy" id="2864201"/>
    <lineage>
        <taxon>Bacteria</taxon>
        <taxon>Pseudomonadati</taxon>
        <taxon>Bacteroidota</taxon>
        <taxon>Saprospiria</taxon>
        <taxon>Saprospirales</taxon>
        <taxon>Saprospiraceae</taxon>
        <taxon>Aureispira</taxon>
    </lineage>
</organism>
<evidence type="ECO:0000313" key="3">
    <source>
        <dbReference type="Proteomes" id="UP001060919"/>
    </source>
</evidence>
<dbReference type="Proteomes" id="UP001060919">
    <property type="component" value="Chromosome"/>
</dbReference>
<dbReference type="PANTHER" id="PTHR46825:SF15">
    <property type="entry name" value="BETA-LACTAMASE-RELATED DOMAIN-CONTAINING PROTEIN"/>
    <property type="match status" value="1"/>
</dbReference>
<dbReference type="InterPro" id="IPR050491">
    <property type="entry name" value="AmpC-like"/>
</dbReference>
<name>A0A915YEI5_9BACT</name>
<reference evidence="2" key="1">
    <citation type="submission" date="2022-09" db="EMBL/GenBank/DDBJ databases">
        <title>Aureispira anguillicida sp. nov., isolated from Leptocephalus of Japanese eel Anguilla japonica.</title>
        <authorList>
            <person name="Yuasa K."/>
            <person name="Mekata T."/>
            <person name="Ikunari K."/>
        </authorList>
    </citation>
    <scope>NUCLEOTIDE SEQUENCE</scope>
    <source>
        <strain evidence="2">EL160426</strain>
    </source>
</reference>
<dbReference type="AlphaFoldDB" id="A0A915YEI5"/>
<keyword evidence="3" id="KW-1185">Reference proteome</keyword>
<feature type="domain" description="Beta-lactamase-related" evidence="1">
    <location>
        <begin position="60"/>
        <end position="386"/>
    </location>
</feature>
<dbReference type="PANTHER" id="PTHR46825">
    <property type="entry name" value="D-ALANYL-D-ALANINE-CARBOXYPEPTIDASE/ENDOPEPTIDASE AMPH"/>
    <property type="match status" value="1"/>
</dbReference>
<gene>
    <name evidence="2" type="ORF">AsAng_0023710</name>
</gene>
<dbReference type="KEGG" id="aup:AsAng_0023710"/>
<sequence length="407" mass="45673">MKIVWKWILLVGITVLFGNCNNGPSEEALKLAEKGKKAKLLNEPDPEEIRMRNLIKQYEEFIRGKSEELDLPGLAYAIVKDGEVVSVNTYGIRKKGKEALVDEHTVFRLASVSKGFAAVLAGLLVHKGYINWNDKVKAHLPNFRLRSRKQTEALTIRHTLSHTTGLKEYSGTSLITKNLSCTSILRGLKNAVIEAKPAEKFAYQNAIFSAISEIGKSVTNLSYEALLDSMIFNPLGMEDASSGYGAMMANENKGFPHTFSNRRGWNDVNIRKKWYNVGPAAGVNASISDMALWLKAMLGHRPDVIPKNVLNEIFKPHIPINDDSKYYETWAPGLSEAWYGMGWRIFNYKKNRIVYHGGYVRGYRPEMGFCPKEDVGIVFLTNASKNDLSSTCVHAFFEMYFAPSVTS</sequence>
<dbReference type="SUPFAM" id="SSF56601">
    <property type="entry name" value="beta-lactamase/transpeptidase-like"/>
    <property type="match status" value="1"/>
</dbReference>
<dbReference type="InterPro" id="IPR001466">
    <property type="entry name" value="Beta-lactam-related"/>
</dbReference>
<dbReference type="EMBL" id="AP026867">
    <property type="protein sequence ID" value="BDS11657.1"/>
    <property type="molecule type" value="Genomic_DNA"/>
</dbReference>
<dbReference type="InterPro" id="IPR012338">
    <property type="entry name" value="Beta-lactam/transpept-like"/>
</dbReference>
<proteinExistence type="predicted"/>